<dbReference type="InterPro" id="IPR041657">
    <property type="entry name" value="HTH_17"/>
</dbReference>
<dbReference type="SUPFAM" id="SSF46955">
    <property type="entry name" value="Putative DNA-binding domain"/>
    <property type="match status" value="1"/>
</dbReference>
<sequence length="68" mass="7596">MQFIKPTEIKLTRKEAAAELGVSPQTLANWASSGRVSIPFYKVGKKKVIYHKSDLDAYLASVRQTQTV</sequence>
<dbReference type="RefSeq" id="WP_076942067.1">
    <property type="nucleotide sequence ID" value="NZ_MOXD01000004.1"/>
</dbReference>
<dbReference type="InterPro" id="IPR009061">
    <property type="entry name" value="DNA-bd_dom_put_sf"/>
</dbReference>
<gene>
    <name evidence="2" type="ORF">BMI79_09305</name>
</gene>
<evidence type="ECO:0000313" key="3">
    <source>
        <dbReference type="Proteomes" id="UP000216021"/>
    </source>
</evidence>
<keyword evidence="3" id="KW-1185">Reference proteome</keyword>
<dbReference type="GO" id="GO:0003677">
    <property type="term" value="F:DNA binding"/>
    <property type="evidence" value="ECO:0007669"/>
    <property type="project" value="UniProtKB-KW"/>
</dbReference>
<dbReference type="STRING" id="2034155.BMI79_09305"/>
<proteinExistence type="predicted"/>
<comment type="caution">
    <text evidence="2">The sequence shown here is derived from an EMBL/GenBank/DDBJ whole genome shotgun (WGS) entry which is preliminary data.</text>
</comment>
<dbReference type="InterPro" id="IPR010093">
    <property type="entry name" value="SinI_DNA-bd"/>
</dbReference>
<organism evidence="2 3">
    <name type="scientific">Serratia oryzae</name>
    <dbReference type="NCBI Taxonomy" id="2034155"/>
    <lineage>
        <taxon>Bacteria</taxon>
        <taxon>Pseudomonadati</taxon>
        <taxon>Pseudomonadota</taxon>
        <taxon>Gammaproteobacteria</taxon>
        <taxon>Enterobacterales</taxon>
        <taxon>Yersiniaceae</taxon>
        <taxon>Serratia</taxon>
    </lineage>
</organism>
<dbReference type="EMBL" id="MOXD01000004">
    <property type="protein sequence ID" value="OMQ23858.1"/>
    <property type="molecule type" value="Genomic_DNA"/>
</dbReference>
<evidence type="ECO:0000259" key="1">
    <source>
        <dbReference type="Pfam" id="PF12728"/>
    </source>
</evidence>
<dbReference type="OrthoDB" id="5609458at2"/>
<dbReference type="NCBIfam" id="TIGR01764">
    <property type="entry name" value="excise"/>
    <property type="match status" value="1"/>
</dbReference>
<dbReference type="Proteomes" id="UP000216021">
    <property type="component" value="Unassembled WGS sequence"/>
</dbReference>
<accession>A0A1S8CLM1</accession>
<name>A0A1S8CLM1_9GAMM</name>
<evidence type="ECO:0000313" key="2">
    <source>
        <dbReference type="EMBL" id="OMQ23858.1"/>
    </source>
</evidence>
<dbReference type="Gene3D" id="1.10.1660.10">
    <property type="match status" value="1"/>
</dbReference>
<feature type="domain" description="Helix-turn-helix" evidence="1">
    <location>
        <begin position="11"/>
        <end position="61"/>
    </location>
</feature>
<dbReference type="AlphaFoldDB" id="A0A1S8CLM1"/>
<keyword evidence="2" id="KW-0238">DNA-binding</keyword>
<protein>
    <submittedName>
        <fullName evidence="2">DNA-binding protein</fullName>
    </submittedName>
</protein>
<dbReference type="Pfam" id="PF12728">
    <property type="entry name" value="HTH_17"/>
    <property type="match status" value="1"/>
</dbReference>
<reference evidence="2 3" key="1">
    <citation type="submission" date="2016-11" db="EMBL/GenBank/DDBJ databases">
        <title>Rahnella oryzae sp. nov., isolated from rice root.</title>
        <authorList>
            <person name="Zhang X.-X."/>
            <person name="Zhang J."/>
        </authorList>
    </citation>
    <scope>NUCLEOTIDE SEQUENCE [LARGE SCALE GENOMIC DNA]</scope>
    <source>
        <strain evidence="2 3">J11-6</strain>
    </source>
</reference>